<gene>
    <name evidence="1" type="ORF">METZ01_LOCUS321258</name>
</gene>
<sequence>MAAEGPGASASQDGDILYVGLDLGTSQSSIETSTDIRRTVTSVVGWPKDLISYKFLQKQVVIGDECLEHRMAVDMIWPMEHGVFRARPEEEPKGEDDREAEAIQHLVSYVI</sequence>
<evidence type="ECO:0000313" key="1">
    <source>
        <dbReference type="EMBL" id="SVC68404.1"/>
    </source>
</evidence>
<proteinExistence type="predicted"/>
<reference evidence="1" key="1">
    <citation type="submission" date="2018-05" db="EMBL/GenBank/DDBJ databases">
        <authorList>
            <person name="Lanie J.A."/>
            <person name="Ng W.-L."/>
            <person name="Kazmierczak K.M."/>
            <person name="Andrzejewski T.M."/>
            <person name="Davidsen T.M."/>
            <person name="Wayne K.J."/>
            <person name="Tettelin H."/>
            <person name="Glass J.I."/>
            <person name="Rusch D."/>
            <person name="Podicherti R."/>
            <person name="Tsui H.-C.T."/>
            <person name="Winkler M.E."/>
        </authorList>
    </citation>
    <scope>NUCLEOTIDE SEQUENCE</scope>
</reference>
<organism evidence="1">
    <name type="scientific">marine metagenome</name>
    <dbReference type="NCBI Taxonomy" id="408172"/>
    <lineage>
        <taxon>unclassified sequences</taxon>
        <taxon>metagenomes</taxon>
        <taxon>ecological metagenomes</taxon>
    </lineage>
</organism>
<dbReference type="AlphaFoldDB" id="A0A382P4R4"/>
<feature type="non-terminal residue" evidence="1">
    <location>
        <position position="111"/>
    </location>
</feature>
<dbReference type="EMBL" id="UINC01104898">
    <property type="protein sequence ID" value="SVC68404.1"/>
    <property type="molecule type" value="Genomic_DNA"/>
</dbReference>
<protein>
    <submittedName>
        <fullName evidence="1">Uncharacterized protein</fullName>
    </submittedName>
</protein>
<name>A0A382P4R4_9ZZZZ</name>
<accession>A0A382P4R4</accession>
<dbReference type="Gene3D" id="3.30.420.40">
    <property type="match status" value="1"/>
</dbReference>